<keyword evidence="2" id="KW-1185">Reference proteome</keyword>
<dbReference type="RefSeq" id="XP_046073943.1">
    <property type="nucleotide sequence ID" value="XM_046210824.1"/>
</dbReference>
<proteinExistence type="predicted"/>
<dbReference type="InterPro" id="IPR058940">
    <property type="entry name" value="mS26_fungi"/>
</dbReference>
<dbReference type="CDD" id="cd23703">
    <property type="entry name" value="mS26_PET12"/>
    <property type="match status" value="1"/>
</dbReference>
<reference evidence="1" key="1">
    <citation type="submission" date="2021-12" db="EMBL/GenBank/DDBJ databases">
        <title>Convergent genome expansion in fungi linked to evolution of root-endophyte symbiosis.</title>
        <authorList>
            <consortium name="DOE Joint Genome Institute"/>
            <person name="Ke Y.-H."/>
            <person name="Bonito G."/>
            <person name="Liao H.-L."/>
            <person name="Looney B."/>
            <person name="Rojas-Flechas A."/>
            <person name="Nash J."/>
            <person name="Hameed K."/>
            <person name="Schadt C."/>
            <person name="Martin F."/>
            <person name="Crous P.W."/>
            <person name="Miettinen O."/>
            <person name="Magnuson J.K."/>
            <person name="Labbe J."/>
            <person name="Jacobson D."/>
            <person name="Doktycz M.J."/>
            <person name="Veneault-Fourrey C."/>
            <person name="Kuo A."/>
            <person name="Mondo S."/>
            <person name="Calhoun S."/>
            <person name="Riley R."/>
            <person name="Ohm R."/>
            <person name="LaButti K."/>
            <person name="Andreopoulos B."/>
            <person name="Pangilinan J."/>
            <person name="Nolan M."/>
            <person name="Tritt A."/>
            <person name="Clum A."/>
            <person name="Lipzen A."/>
            <person name="Daum C."/>
            <person name="Barry K."/>
            <person name="Grigoriev I.V."/>
            <person name="Vilgalys R."/>
        </authorList>
    </citation>
    <scope>NUCLEOTIDE SEQUENCE</scope>
    <source>
        <strain evidence="1">PMI_201</strain>
    </source>
</reference>
<dbReference type="EMBL" id="JAJTJA010000004">
    <property type="protein sequence ID" value="KAH8700237.1"/>
    <property type="molecule type" value="Genomic_DNA"/>
</dbReference>
<sequence>MSFSRNCRTARVQVRSFSISSNLRVGPESPNYLDVPKTLQPDLPPKPQVKGTLPVPREIFPRRRADKPTWAYISAATPEPTKERMIRKGDPNAEIIQWKQKMAESRRANLRDGLRELYQRKQATDDLMMRRSAAKQARRERVFKQPPRDDERLTRPTTVAAMKPTQSAILPDPDREARLALSRERVLTKQLEKSAIRQTDLHTLYMNARNFITTESQLEQEIEAKFREDGGDEWNTDSGYGVNVWAKGAPPTIQDTVKIQTKDENGRWKFEQERMRKVVETITGGKM</sequence>
<dbReference type="Pfam" id="PF26163">
    <property type="entry name" value="mS26"/>
    <property type="match status" value="1"/>
</dbReference>
<protein>
    <submittedName>
        <fullName evidence="1">Uncharacterized protein</fullName>
    </submittedName>
</protein>
<evidence type="ECO:0000313" key="1">
    <source>
        <dbReference type="EMBL" id="KAH8700237.1"/>
    </source>
</evidence>
<dbReference type="GeneID" id="70241111"/>
<dbReference type="AlphaFoldDB" id="A0AAD4Q298"/>
<organism evidence="1 2">
    <name type="scientific">Talaromyces proteolyticus</name>
    <dbReference type="NCBI Taxonomy" id="1131652"/>
    <lineage>
        <taxon>Eukaryota</taxon>
        <taxon>Fungi</taxon>
        <taxon>Dikarya</taxon>
        <taxon>Ascomycota</taxon>
        <taxon>Pezizomycotina</taxon>
        <taxon>Eurotiomycetes</taxon>
        <taxon>Eurotiomycetidae</taxon>
        <taxon>Eurotiales</taxon>
        <taxon>Trichocomaceae</taxon>
        <taxon>Talaromyces</taxon>
        <taxon>Talaromyces sect. Bacilispori</taxon>
    </lineage>
</organism>
<dbReference type="Proteomes" id="UP001201262">
    <property type="component" value="Unassembled WGS sequence"/>
</dbReference>
<evidence type="ECO:0000313" key="2">
    <source>
        <dbReference type="Proteomes" id="UP001201262"/>
    </source>
</evidence>
<accession>A0AAD4Q298</accession>
<gene>
    <name evidence="1" type="ORF">BGW36DRAFT_291199</name>
</gene>
<name>A0AAD4Q298_9EURO</name>
<comment type="caution">
    <text evidence="1">The sequence shown here is derived from an EMBL/GenBank/DDBJ whole genome shotgun (WGS) entry which is preliminary data.</text>
</comment>